<feature type="domain" description="Acyl-CoA oxidase/dehydrogenase middle" evidence="7">
    <location>
        <begin position="147"/>
        <end position="239"/>
    </location>
</feature>
<dbReference type="Pfam" id="PF02770">
    <property type="entry name" value="Acyl-CoA_dh_M"/>
    <property type="match status" value="1"/>
</dbReference>
<dbReference type="GO" id="GO:0003995">
    <property type="term" value="F:acyl-CoA dehydrogenase activity"/>
    <property type="evidence" value="ECO:0007669"/>
    <property type="project" value="TreeGrafter"/>
</dbReference>
<dbReference type="Pfam" id="PF02771">
    <property type="entry name" value="Acyl-CoA_dh_N"/>
    <property type="match status" value="1"/>
</dbReference>
<evidence type="ECO:0000313" key="10">
    <source>
        <dbReference type="Proteomes" id="UP001198630"/>
    </source>
</evidence>
<dbReference type="Pfam" id="PF00441">
    <property type="entry name" value="Acyl-CoA_dh_1"/>
    <property type="match status" value="1"/>
</dbReference>
<gene>
    <name evidence="9" type="ORF">LQ384_26855</name>
</gene>
<dbReference type="SUPFAM" id="SSF56645">
    <property type="entry name" value="Acyl-CoA dehydrogenase NM domain-like"/>
    <property type="match status" value="1"/>
</dbReference>
<name>A0AAW4XNY2_RHORH</name>
<evidence type="ECO:0000256" key="4">
    <source>
        <dbReference type="ARBA" id="ARBA00022827"/>
    </source>
</evidence>
<dbReference type="EMBL" id="JAJNCO010000027">
    <property type="protein sequence ID" value="MCD2114726.1"/>
    <property type="molecule type" value="Genomic_DNA"/>
</dbReference>
<dbReference type="PANTHER" id="PTHR43884">
    <property type="entry name" value="ACYL-COA DEHYDROGENASE"/>
    <property type="match status" value="1"/>
</dbReference>
<dbReference type="Gene3D" id="1.20.140.10">
    <property type="entry name" value="Butyryl-CoA Dehydrogenase, subunit A, domain 3"/>
    <property type="match status" value="1"/>
</dbReference>
<dbReference type="Proteomes" id="UP001198630">
    <property type="component" value="Unassembled WGS sequence"/>
</dbReference>
<dbReference type="InterPro" id="IPR036250">
    <property type="entry name" value="AcylCo_DH-like_C"/>
</dbReference>
<dbReference type="InterPro" id="IPR013786">
    <property type="entry name" value="AcylCoA_DH/ox_N"/>
</dbReference>
<dbReference type="SUPFAM" id="SSF47203">
    <property type="entry name" value="Acyl-CoA dehydrogenase C-terminal domain-like"/>
    <property type="match status" value="1"/>
</dbReference>
<dbReference type="AlphaFoldDB" id="A0AAW4XNY2"/>
<keyword evidence="4 5" id="KW-0274">FAD</keyword>
<dbReference type="GO" id="GO:0050660">
    <property type="term" value="F:flavin adenine dinucleotide binding"/>
    <property type="evidence" value="ECO:0007669"/>
    <property type="project" value="InterPro"/>
</dbReference>
<evidence type="ECO:0000256" key="3">
    <source>
        <dbReference type="ARBA" id="ARBA00022630"/>
    </source>
</evidence>
<dbReference type="PANTHER" id="PTHR43884:SF12">
    <property type="entry name" value="ISOVALERYL-COA DEHYDROGENASE, MITOCHONDRIAL-RELATED"/>
    <property type="match status" value="1"/>
</dbReference>
<dbReference type="Gene3D" id="1.10.540.10">
    <property type="entry name" value="Acyl-CoA dehydrogenase/oxidase, N-terminal domain"/>
    <property type="match status" value="1"/>
</dbReference>
<feature type="domain" description="Acyl-CoA dehydrogenase/oxidase C-terminal" evidence="6">
    <location>
        <begin position="251"/>
        <end position="406"/>
    </location>
</feature>
<evidence type="ECO:0000259" key="8">
    <source>
        <dbReference type="Pfam" id="PF02771"/>
    </source>
</evidence>
<dbReference type="PIRSF" id="PIRSF016578">
    <property type="entry name" value="HsaA"/>
    <property type="match status" value="1"/>
</dbReference>
<organism evidence="9 10">
    <name type="scientific">Rhodococcus rhodochrous</name>
    <dbReference type="NCBI Taxonomy" id="1829"/>
    <lineage>
        <taxon>Bacteria</taxon>
        <taxon>Bacillati</taxon>
        <taxon>Actinomycetota</taxon>
        <taxon>Actinomycetes</taxon>
        <taxon>Mycobacteriales</taxon>
        <taxon>Nocardiaceae</taxon>
        <taxon>Rhodococcus</taxon>
    </lineage>
</organism>
<keyword evidence="5" id="KW-0560">Oxidoreductase</keyword>
<reference evidence="9" key="1">
    <citation type="submission" date="2021-11" db="EMBL/GenBank/DDBJ databases">
        <title>Development of a sustainable strategy for remediation of hydrocarbon-contaminated territories based on the waste exchange concept.</title>
        <authorList>
            <person name="Elkin A."/>
        </authorList>
    </citation>
    <scope>NUCLEOTIDE SEQUENCE</scope>
    <source>
        <strain evidence="9">IEGM 757</strain>
    </source>
</reference>
<protein>
    <submittedName>
        <fullName evidence="9">Acyl-CoA dehydrogenase family protein</fullName>
    </submittedName>
</protein>
<comment type="cofactor">
    <cofactor evidence="1 5">
        <name>FAD</name>
        <dbReference type="ChEBI" id="CHEBI:57692"/>
    </cofactor>
</comment>
<dbReference type="Gene3D" id="2.40.110.10">
    <property type="entry name" value="Butyryl-CoA Dehydrogenase, subunit A, domain 2"/>
    <property type="match status" value="1"/>
</dbReference>
<evidence type="ECO:0000259" key="7">
    <source>
        <dbReference type="Pfam" id="PF02770"/>
    </source>
</evidence>
<sequence>MTISPVVSPPLRRTADDLFDDFLLPPEIASLRREARDFADTVLAPRAVELNTAEESKHAFPHDILRQMADAGLYEIPYPADVGGRGLEHPMLATATVLEELAYYSPGIASALYDGQAILVGKTLESAPAHIRNEYLPLLIRGEIVGSFATSEPDASTDLSAQAMKTTARRVEGGFRLSGQKRWITNSCVADIMTVLCVIDGEQAMLLVDMHSDGVHVGDPDRKLGNRLQLTSDVHFDDVFVASDQMIAVPGKGLSAALASLALGRIGIGAVGVGMAQRSYDLAVSHMRERSAFGKKLAEFQHWQFRFAEHAIAIESARSLYQKAALKVDAHRLPEPEAAMAKVSGSRVPIDVTRDSIQVHGGYGFLRELGADGSSYPLESIWRDCKIGEIYEGANEVQLWSIARVALGRDLTG</sequence>
<dbReference type="InterPro" id="IPR009100">
    <property type="entry name" value="AcylCoA_DH/oxidase_NM_dom_sf"/>
</dbReference>
<proteinExistence type="inferred from homology"/>
<dbReference type="InterPro" id="IPR009075">
    <property type="entry name" value="AcylCo_DH/oxidase_C"/>
</dbReference>
<dbReference type="RefSeq" id="WP_230792705.1">
    <property type="nucleotide sequence ID" value="NZ_JAJNCO010000027.1"/>
</dbReference>
<comment type="similarity">
    <text evidence="2 5">Belongs to the acyl-CoA dehydrogenase family.</text>
</comment>
<evidence type="ECO:0000259" key="6">
    <source>
        <dbReference type="Pfam" id="PF00441"/>
    </source>
</evidence>
<accession>A0AAW4XNY2</accession>
<dbReference type="InterPro" id="IPR046373">
    <property type="entry name" value="Acyl-CoA_Oxase/DH_mid-dom_sf"/>
</dbReference>
<keyword evidence="3 5" id="KW-0285">Flavoprotein</keyword>
<evidence type="ECO:0000256" key="2">
    <source>
        <dbReference type="ARBA" id="ARBA00009347"/>
    </source>
</evidence>
<dbReference type="InterPro" id="IPR037069">
    <property type="entry name" value="AcylCoA_DH/ox_N_sf"/>
</dbReference>
<evidence type="ECO:0000313" key="9">
    <source>
        <dbReference type="EMBL" id="MCD2114726.1"/>
    </source>
</evidence>
<evidence type="ECO:0000256" key="5">
    <source>
        <dbReference type="RuleBase" id="RU362125"/>
    </source>
</evidence>
<dbReference type="FunFam" id="1.20.140.10:FF:000004">
    <property type="entry name" value="Acyl-CoA dehydrogenase FadE25"/>
    <property type="match status" value="1"/>
</dbReference>
<evidence type="ECO:0000256" key="1">
    <source>
        <dbReference type="ARBA" id="ARBA00001974"/>
    </source>
</evidence>
<comment type="caution">
    <text evidence="9">The sequence shown here is derived from an EMBL/GenBank/DDBJ whole genome shotgun (WGS) entry which is preliminary data.</text>
</comment>
<dbReference type="InterPro" id="IPR006091">
    <property type="entry name" value="Acyl-CoA_Oxase/DH_mid-dom"/>
</dbReference>
<feature type="domain" description="Acyl-CoA dehydrogenase/oxidase N-terminal" evidence="8">
    <location>
        <begin position="27"/>
        <end position="143"/>
    </location>
</feature>